<dbReference type="Pfam" id="PF19498">
    <property type="entry name" value="DUF6033"/>
    <property type="match status" value="1"/>
</dbReference>
<evidence type="ECO:0000313" key="3">
    <source>
        <dbReference type="Proteomes" id="UP001198893"/>
    </source>
</evidence>
<feature type="compositionally biased region" description="Basic and acidic residues" evidence="1">
    <location>
        <begin position="171"/>
        <end position="206"/>
    </location>
</feature>
<dbReference type="InterPro" id="IPR046097">
    <property type="entry name" value="DUF6033"/>
</dbReference>
<sequence length="250" mass="28004">MNTNAVNQVAENVSGYTESEKSSKVSGKTIGEPKLSDKAKEYYEKLKKKFSTMDFILVSKDMKETAKANAGQYANANKMVVLIDEEKIERMAEDESYRKQYEGIIANASSQLATMQSRFANGQSGVKAYGIQVNDGGNASFFAVVDKSLALQKKRIEKKQEENRAERKKAQKEAYEKRLNKSDEDAASVKKSDKTDSTDKTGKSEDLVTVTAGSLEELEKKIQDMLYDSMSDYVFTPQEKQVGWNVDFRG</sequence>
<name>A0AAW4WF81_9FIRM</name>
<dbReference type="EMBL" id="JAJEQW010000001">
    <property type="protein sequence ID" value="MCC2240930.1"/>
    <property type="molecule type" value="Genomic_DNA"/>
</dbReference>
<dbReference type="RefSeq" id="WP_022242627.1">
    <property type="nucleotide sequence ID" value="NZ_JAJEQW010000001.1"/>
</dbReference>
<feature type="region of interest" description="Disordered" evidence="1">
    <location>
        <begin position="1"/>
        <end position="31"/>
    </location>
</feature>
<feature type="compositionally biased region" description="Polar residues" evidence="1">
    <location>
        <begin position="1"/>
        <end position="17"/>
    </location>
</feature>
<comment type="caution">
    <text evidence="2">The sequence shown here is derived from an EMBL/GenBank/DDBJ whole genome shotgun (WGS) entry which is preliminary data.</text>
</comment>
<feature type="region of interest" description="Disordered" evidence="1">
    <location>
        <begin position="155"/>
        <end position="207"/>
    </location>
</feature>
<protein>
    <submittedName>
        <fullName evidence="2">DUF6033 family protein</fullName>
    </submittedName>
</protein>
<organism evidence="2 3">
    <name type="scientific">Roseburia amylophila</name>
    <dbReference type="NCBI Taxonomy" id="2981794"/>
    <lineage>
        <taxon>Bacteria</taxon>
        <taxon>Bacillati</taxon>
        <taxon>Bacillota</taxon>
        <taxon>Clostridia</taxon>
        <taxon>Lachnospirales</taxon>
        <taxon>Lachnospiraceae</taxon>
        <taxon>Roseburia</taxon>
    </lineage>
</organism>
<gene>
    <name evidence="2" type="ORF">LKD47_01260</name>
</gene>
<dbReference type="AlphaFoldDB" id="A0AAW4WF81"/>
<reference evidence="2" key="1">
    <citation type="submission" date="2021-10" db="EMBL/GenBank/DDBJ databases">
        <title>Anaerobic single-cell dispensing facilitates the cultivation of human gut bacteria.</title>
        <authorList>
            <person name="Afrizal A."/>
        </authorList>
    </citation>
    <scope>NUCLEOTIDE SEQUENCE</scope>
    <source>
        <strain evidence="2">CLA-AA-H204</strain>
    </source>
</reference>
<dbReference type="Proteomes" id="UP001198893">
    <property type="component" value="Unassembled WGS sequence"/>
</dbReference>
<evidence type="ECO:0000256" key="1">
    <source>
        <dbReference type="SAM" id="MobiDB-lite"/>
    </source>
</evidence>
<evidence type="ECO:0000313" key="2">
    <source>
        <dbReference type="EMBL" id="MCC2240930.1"/>
    </source>
</evidence>
<proteinExistence type="predicted"/>
<accession>A0AAW4WF81</accession>